<organism evidence="5 6">
    <name type="scientific">Tropicimonas sediminicola</name>
    <dbReference type="NCBI Taxonomy" id="1031541"/>
    <lineage>
        <taxon>Bacteria</taxon>
        <taxon>Pseudomonadati</taxon>
        <taxon>Pseudomonadota</taxon>
        <taxon>Alphaproteobacteria</taxon>
        <taxon>Rhodobacterales</taxon>
        <taxon>Roseobacteraceae</taxon>
        <taxon>Tropicimonas</taxon>
    </lineage>
</organism>
<keyword evidence="6" id="KW-1185">Reference proteome</keyword>
<evidence type="ECO:0000313" key="6">
    <source>
        <dbReference type="Proteomes" id="UP000198426"/>
    </source>
</evidence>
<dbReference type="Pfam" id="PF13404">
    <property type="entry name" value="HTH_AsnC-type"/>
    <property type="match status" value="1"/>
</dbReference>
<dbReference type="GO" id="GO:0005829">
    <property type="term" value="C:cytosol"/>
    <property type="evidence" value="ECO:0007669"/>
    <property type="project" value="TreeGrafter"/>
</dbReference>
<evidence type="ECO:0000256" key="2">
    <source>
        <dbReference type="ARBA" id="ARBA00023125"/>
    </source>
</evidence>
<sequence>MDTLDRKLIAALSADSSTSTAELARNLGVARSTVQARIERLEGSGVIAGYTIRLGEPVERRRIRATVLLQIEPRATASVLSRLRALSEIESCHSTTGRADMVLQLVAETTEELDQALDRIGAFQGVRATESLIHLSTKFDRRT</sequence>
<dbReference type="GO" id="GO:0043565">
    <property type="term" value="F:sequence-specific DNA binding"/>
    <property type="evidence" value="ECO:0007669"/>
    <property type="project" value="InterPro"/>
</dbReference>
<keyword evidence="2" id="KW-0238">DNA-binding</keyword>
<dbReference type="InterPro" id="IPR000485">
    <property type="entry name" value="AsnC-type_HTH_dom"/>
</dbReference>
<dbReference type="Proteomes" id="UP000198426">
    <property type="component" value="Unassembled WGS sequence"/>
</dbReference>
<dbReference type="Gene3D" id="3.30.70.920">
    <property type="match status" value="1"/>
</dbReference>
<dbReference type="GO" id="GO:0043200">
    <property type="term" value="P:response to amino acid"/>
    <property type="evidence" value="ECO:0007669"/>
    <property type="project" value="TreeGrafter"/>
</dbReference>
<dbReference type="EMBL" id="FZOY01000011">
    <property type="protein sequence ID" value="SNT33369.1"/>
    <property type="molecule type" value="Genomic_DNA"/>
</dbReference>
<proteinExistence type="predicted"/>
<keyword evidence="3" id="KW-0804">Transcription</keyword>
<dbReference type="InterPro" id="IPR036388">
    <property type="entry name" value="WH-like_DNA-bd_sf"/>
</dbReference>
<reference evidence="5 6" key="1">
    <citation type="submission" date="2017-06" db="EMBL/GenBank/DDBJ databases">
        <authorList>
            <person name="Kim H.J."/>
            <person name="Triplett B.A."/>
        </authorList>
    </citation>
    <scope>NUCLEOTIDE SEQUENCE [LARGE SCALE GENOMIC DNA]</scope>
    <source>
        <strain evidence="5 6">DSM 29339</strain>
    </source>
</reference>
<dbReference type="InterPro" id="IPR019887">
    <property type="entry name" value="Tscrpt_reg_AsnC/Lrp_C"/>
</dbReference>
<dbReference type="InterPro" id="IPR019888">
    <property type="entry name" value="Tscrpt_reg_AsnC-like"/>
</dbReference>
<dbReference type="PANTHER" id="PTHR30154:SF53">
    <property type="entry name" value="HTH-TYPE TRANSCRIPTIONAL REGULATOR LRPC"/>
    <property type="match status" value="1"/>
</dbReference>
<feature type="domain" description="HTH asnC-type" evidence="4">
    <location>
        <begin position="1"/>
        <end position="54"/>
    </location>
</feature>
<dbReference type="SMART" id="SM00344">
    <property type="entry name" value="HTH_ASNC"/>
    <property type="match status" value="1"/>
</dbReference>
<evidence type="ECO:0000259" key="4">
    <source>
        <dbReference type="PROSITE" id="PS50956"/>
    </source>
</evidence>
<dbReference type="PRINTS" id="PR00033">
    <property type="entry name" value="HTHASNC"/>
</dbReference>
<name>A0A239LUI5_9RHOB</name>
<dbReference type="SUPFAM" id="SSF54909">
    <property type="entry name" value="Dimeric alpha+beta barrel"/>
    <property type="match status" value="1"/>
</dbReference>
<dbReference type="Pfam" id="PF01037">
    <property type="entry name" value="AsnC_trans_reg"/>
    <property type="match status" value="1"/>
</dbReference>
<dbReference type="AlphaFoldDB" id="A0A239LUI5"/>
<protein>
    <submittedName>
        <fullName evidence="5">Transcriptional regulator, AsnC family</fullName>
    </submittedName>
</protein>
<dbReference type="SUPFAM" id="SSF46785">
    <property type="entry name" value="Winged helix' DNA-binding domain"/>
    <property type="match status" value="1"/>
</dbReference>
<accession>A0A239LUI5</accession>
<dbReference type="RefSeq" id="WP_089235121.1">
    <property type="nucleotide sequence ID" value="NZ_FZOY01000011.1"/>
</dbReference>
<dbReference type="InterPro" id="IPR011008">
    <property type="entry name" value="Dimeric_a/b-barrel"/>
</dbReference>
<dbReference type="InterPro" id="IPR036390">
    <property type="entry name" value="WH_DNA-bd_sf"/>
</dbReference>
<dbReference type="PANTHER" id="PTHR30154">
    <property type="entry name" value="LEUCINE-RESPONSIVE REGULATORY PROTEIN"/>
    <property type="match status" value="1"/>
</dbReference>
<evidence type="ECO:0000256" key="1">
    <source>
        <dbReference type="ARBA" id="ARBA00023015"/>
    </source>
</evidence>
<keyword evidence="1" id="KW-0805">Transcription regulation</keyword>
<dbReference type="PROSITE" id="PS50956">
    <property type="entry name" value="HTH_ASNC_2"/>
    <property type="match status" value="1"/>
</dbReference>
<dbReference type="Gene3D" id="1.10.10.10">
    <property type="entry name" value="Winged helix-like DNA-binding domain superfamily/Winged helix DNA-binding domain"/>
    <property type="match status" value="1"/>
</dbReference>
<gene>
    <name evidence="5" type="ORF">SAMN05421757_11113</name>
</gene>
<evidence type="ECO:0000256" key="3">
    <source>
        <dbReference type="ARBA" id="ARBA00023163"/>
    </source>
</evidence>
<evidence type="ECO:0000313" key="5">
    <source>
        <dbReference type="EMBL" id="SNT33369.1"/>
    </source>
</evidence>
<dbReference type="OrthoDB" id="9809462at2"/>